<gene>
    <name evidence="1" type="ORF">GCM10010412_062920</name>
</gene>
<evidence type="ECO:0000313" key="2">
    <source>
        <dbReference type="Proteomes" id="UP001501666"/>
    </source>
</evidence>
<sequence length="141" mass="15401">MNDRMIGYRLKRLDGLIEQTFDRLLAEAGLSRRQWQVLNVLSRGACDDERLGEELRPFWDGGDETVAGVVGELAGRGWLGVDPEGRHALTEDGRSAHAAASGRVAAIRTLMSAGVSGEEFEATMDVLQWMADNLESSGTPR</sequence>
<comment type="caution">
    <text evidence="1">The sequence shown here is derived from an EMBL/GenBank/DDBJ whole genome shotgun (WGS) entry which is preliminary data.</text>
</comment>
<organism evidence="1 2">
    <name type="scientific">Nonomuraea recticatena</name>
    <dbReference type="NCBI Taxonomy" id="46178"/>
    <lineage>
        <taxon>Bacteria</taxon>
        <taxon>Bacillati</taxon>
        <taxon>Actinomycetota</taxon>
        <taxon>Actinomycetes</taxon>
        <taxon>Streptosporangiales</taxon>
        <taxon>Streptosporangiaceae</taxon>
        <taxon>Nonomuraea</taxon>
    </lineage>
</organism>
<dbReference type="InterPro" id="IPR036388">
    <property type="entry name" value="WH-like_DNA-bd_sf"/>
</dbReference>
<proteinExistence type="predicted"/>
<reference evidence="1 2" key="1">
    <citation type="journal article" date="2019" name="Int. J. Syst. Evol. Microbiol.">
        <title>The Global Catalogue of Microorganisms (GCM) 10K type strain sequencing project: providing services to taxonomists for standard genome sequencing and annotation.</title>
        <authorList>
            <consortium name="The Broad Institute Genomics Platform"/>
            <consortium name="The Broad Institute Genome Sequencing Center for Infectious Disease"/>
            <person name="Wu L."/>
            <person name="Ma J."/>
        </authorList>
    </citation>
    <scope>NUCLEOTIDE SEQUENCE [LARGE SCALE GENOMIC DNA]</scope>
    <source>
        <strain evidence="1 2">JCM 6835</strain>
    </source>
</reference>
<dbReference type="RefSeq" id="WP_346151399.1">
    <property type="nucleotide sequence ID" value="NZ_BAAATE010000020.1"/>
</dbReference>
<evidence type="ECO:0000313" key="1">
    <source>
        <dbReference type="EMBL" id="GAA2679315.1"/>
    </source>
</evidence>
<dbReference type="Proteomes" id="UP001501666">
    <property type="component" value="Unassembled WGS sequence"/>
</dbReference>
<dbReference type="InterPro" id="IPR036390">
    <property type="entry name" value="WH_DNA-bd_sf"/>
</dbReference>
<keyword evidence="2" id="KW-1185">Reference proteome</keyword>
<dbReference type="EMBL" id="BAAATE010000020">
    <property type="protein sequence ID" value="GAA2679315.1"/>
    <property type="molecule type" value="Genomic_DNA"/>
</dbReference>
<dbReference type="SUPFAM" id="SSF46785">
    <property type="entry name" value="Winged helix' DNA-binding domain"/>
    <property type="match status" value="1"/>
</dbReference>
<name>A0ABN3SKJ4_9ACTN</name>
<dbReference type="Gene3D" id="1.10.10.10">
    <property type="entry name" value="Winged helix-like DNA-binding domain superfamily/Winged helix DNA-binding domain"/>
    <property type="match status" value="1"/>
</dbReference>
<evidence type="ECO:0008006" key="3">
    <source>
        <dbReference type="Google" id="ProtNLM"/>
    </source>
</evidence>
<protein>
    <recommendedName>
        <fullName evidence="3">MarR family transcriptional regulator</fullName>
    </recommendedName>
</protein>
<accession>A0ABN3SKJ4</accession>